<evidence type="ECO:0000256" key="9">
    <source>
        <dbReference type="ARBA" id="ARBA00078184"/>
    </source>
</evidence>
<dbReference type="PANTHER" id="PTHR11461:SF40">
    <property type="entry name" value="SERPIN A9"/>
    <property type="match status" value="1"/>
</dbReference>
<evidence type="ECO:0000256" key="1">
    <source>
        <dbReference type="ARBA" id="ARBA00009500"/>
    </source>
</evidence>
<dbReference type="GO" id="GO:0005615">
    <property type="term" value="C:extracellular space"/>
    <property type="evidence" value="ECO:0007669"/>
    <property type="project" value="InterPro"/>
</dbReference>
<name>A0A2K5X0J7_MACFA</name>
<dbReference type="Proteomes" id="UP000233100">
    <property type="component" value="Chromosome 7"/>
</dbReference>
<dbReference type="InterPro" id="IPR042178">
    <property type="entry name" value="Serpin_sf_1"/>
</dbReference>
<dbReference type="PROSITE" id="PS00284">
    <property type="entry name" value="SERPIN"/>
    <property type="match status" value="1"/>
</dbReference>
<dbReference type="FunFam" id="2.30.39.10:FF:000003">
    <property type="entry name" value="alpha-1-antitrypsin isoform X1"/>
    <property type="match status" value="1"/>
</dbReference>
<dbReference type="InterPro" id="IPR023795">
    <property type="entry name" value="Serpin_CS"/>
</dbReference>
<evidence type="ECO:0000256" key="8">
    <source>
        <dbReference type="ARBA" id="ARBA00075680"/>
    </source>
</evidence>
<dbReference type="InterPro" id="IPR042185">
    <property type="entry name" value="Serpin_sf_2"/>
</dbReference>
<evidence type="ECO:0000313" key="14">
    <source>
        <dbReference type="Proteomes" id="UP000233100"/>
    </source>
</evidence>
<dbReference type="GeneTree" id="ENSGT00940000162880"/>
<organism evidence="13 14">
    <name type="scientific">Macaca fascicularis</name>
    <name type="common">Crab-eating macaque</name>
    <name type="synonym">Cynomolgus monkey</name>
    <dbReference type="NCBI Taxonomy" id="9541"/>
    <lineage>
        <taxon>Eukaryota</taxon>
        <taxon>Metazoa</taxon>
        <taxon>Chordata</taxon>
        <taxon>Craniata</taxon>
        <taxon>Vertebrata</taxon>
        <taxon>Euteleostomi</taxon>
        <taxon>Mammalia</taxon>
        <taxon>Eutheria</taxon>
        <taxon>Euarchontoglires</taxon>
        <taxon>Primates</taxon>
        <taxon>Haplorrhini</taxon>
        <taxon>Catarrhini</taxon>
        <taxon>Cercopithecidae</taxon>
        <taxon>Cercopithecinae</taxon>
        <taxon>Macaca</taxon>
    </lineage>
</organism>
<evidence type="ECO:0000256" key="4">
    <source>
        <dbReference type="ARBA" id="ARBA00023180"/>
    </source>
</evidence>
<evidence type="ECO:0000256" key="10">
    <source>
        <dbReference type="ARBA" id="ARBA00079388"/>
    </source>
</evidence>
<dbReference type="GO" id="GO:0004867">
    <property type="term" value="F:serine-type endopeptidase inhibitor activity"/>
    <property type="evidence" value="ECO:0007669"/>
    <property type="project" value="Ensembl"/>
</dbReference>
<evidence type="ECO:0000256" key="5">
    <source>
        <dbReference type="ARBA" id="ARBA00055333"/>
    </source>
</evidence>
<dbReference type="InterPro" id="IPR036186">
    <property type="entry name" value="Serpin_sf"/>
</dbReference>
<dbReference type="FunFam" id="2.10.310.10:FF:000001">
    <property type="entry name" value="Serpin family A member 1"/>
    <property type="match status" value="1"/>
</dbReference>
<dbReference type="SUPFAM" id="SSF56574">
    <property type="entry name" value="Serpins"/>
    <property type="match status" value="1"/>
</dbReference>
<dbReference type="Gene3D" id="2.10.310.10">
    <property type="entry name" value="Serpins superfamily"/>
    <property type="match status" value="1"/>
</dbReference>
<keyword evidence="14" id="KW-1185">Reference proteome</keyword>
<keyword evidence="4" id="KW-0325">Glycoprotein</keyword>
<keyword evidence="2" id="KW-0011">Acute phase</keyword>
<dbReference type="InterPro" id="IPR023796">
    <property type="entry name" value="Serpin_dom"/>
</dbReference>
<evidence type="ECO:0000259" key="12">
    <source>
        <dbReference type="SMART" id="SM00093"/>
    </source>
</evidence>
<accession>A0A2K5X0J7</accession>
<reference evidence="13" key="2">
    <citation type="submission" date="2025-08" db="UniProtKB">
        <authorList>
            <consortium name="Ensembl"/>
        </authorList>
    </citation>
    <scope>IDENTIFICATION</scope>
</reference>
<dbReference type="Bgee" id="ENSMFAG00000039680">
    <property type="expression patterns" value="Expressed in liver"/>
</dbReference>
<dbReference type="FunFam" id="3.30.497.10:FF:000001">
    <property type="entry name" value="Serine protease inhibitor"/>
    <property type="match status" value="1"/>
</dbReference>
<gene>
    <name evidence="13" type="primary">SERPINA9</name>
</gene>
<evidence type="ECO:0000256" key="11">
    <source>
        <dbReference type="RuleBase" id="RU000411"/>
    </source>
</evidence>
<sequence length="450" mass="49943">MAWGVEVSLIQGLDPQFTPSVVLTSLADVFGSKMASSVYGVLFAVGLCAPIYCVSPVNAPSGYPHPSSTKSTPASLVYSLNTDFAFRLYRRLVLETPSQNVFFSPMSVSTSLAMLSLGAHSVTKTQILEGLGFNLTHTPESAIHRGFQHLVHSLTVPSKDLALKMGSALFVKKELQLQANFLGNVKRLYEAEVFSTDFSNPSIAQAKINCHVKKKTQGKVVDIIQGLDLLTAMVLVNHIFFKAKWEKPFYPAYTRKNFPFLVGKQITVRVPMMHQKEQFAFGMDTELNCFVLQMDYKGDAMAFFVLPNKGKMRQLEQALSARTLRKWSHSLQKRWIEVFVPKFSISASYNLEAILPKMGIQNVFDENADFSGITKRDSLQLSKATHKAVLDVSEEGTEAAAATATKFIVRSKDGPSYFTVSFNRTFLIMITNKATDSILFLGKVENPTKS</sequence>
<dbReference type="Pfam" id="PF00079">
    <property type="entry name" value="Serpin"/>
    <property type="match status" value="1"/>
</dbReference>
<protein>
    <recommendedName>
        <fullName evidence="7">Alpha-1-antitrypsin</fullName>
    </recommendedName>
    <alternativeName>
        <fullName evidence="9">Alpha-1 protease inhibitor</fullName>
    </alternativeName>
    <alternativeName>
        <fullName evidence="8">Alpha-1-antiproteinase</fullName>
    </alternativeName>
    <alternativeName>
        <fullName evidence="10">Serpin A1</fullName>
    </alternativeName>
</protein>
<evidence type="ECO:0000256" key="3">
    <source>
        <dbReference type="ARBA" id="ARBA00022729"/>
    </source>
</evidence>
<dbReference type="InterPro" id="IPR000215">
    <property type="entry name" value="Serpin_fam"/>
</dbReference>
<keyword evidence="3" id="KW-0732">Signal</keyword>
<reference evidence="13 14" key="1">
    <citation type="submission" date="2013-03" db="EMBL/GenBank/DDBJ databases">
        <authorList>
            <person name="Warren W."/>
            <person name="Wilson R.K."/>
        </authorList>
    </citation>
    <scope>NUCLEOTIDE SEQUENCE</scope>
</reference>
<evidence type="ECO:0000313" key="13">
    <source>
        <dbReference type="Ensembl" id="ENSMFAP00000042934.2"/>
    </source>
</evidence>
<comment type="function">
    <text evidence="5">Inhibitor of serine proteases. Its primary target is elastase, but it also has a moderate affinity for plasmin and thrombin. Inhibits trypsin, chymotrypsin and plasminogen activator.</text>
</comment>
<dbReference type="VEuPathDB" id="HostDB:ENSMFAG00000039680"/>
<comment type="subunit">
    <text evidence="6">Interacts with CELA2A. Interacts with ERGIC3 and LMAN1/ERGIC53. Interacts with PRSS1/Trypsin.</text>
</comment>
<reference evidence="13" key="3">
    <citation type="submission" date="2025-09" db="UniProtKB">
        <authorList>
            <consortium name="Ensembl"/>
        </authorList>
    </citation>
    <scope>IDENTIFICATION</scope>
</reference>
<dbReference type="Ensembl" id="ENSMFAT00000017220.2">
    <property type="protein sequence ID" value="ENSMFAP00000042934.2"/>
    <property type="gene ID" value="ENSMFAG00000039680.2"/>
</dbReference>
<evidence type="ECO:0000256" key="6">
    <source>
        <dbReference type="ARBA" id="ARBA00063668"/>
    </source>
</evidence>
<dbReference type="GO" id="GO:0006953">
    <property type="term" value="P:acute-phase response"/>
    <property type="evidence" value="ECO:0007669"/>
    <property type="project" value="UniProtKB-KW"/>
</dbReference>
<dbReference type="Gene3D" id="2.30.39.10">
    <property type="entry name" value="Alpha-1-antitrypsin, domain 1"/>
    <property type="match status" value="1"/>
</dbReference>
<comment type="similarity">
    <text evidence="1 11">Belongs to the serpin family.</text>
</comment>
<dbReference type="SMART" id="SM00093">
    <property type="entry name" value="SERPIN"/>
    <property type="match status" value="1"/>
</dbReference>
<dbReference type="Gene3D" id="3.30.497.10">
    <property type="entry name" value="Antithrombin, subunit I, domain 2"/>
    <property type="match status" value="1"/>
</dbReference>
<dbReference type="PRINTS" id="PR00780">
    <property type="entry name" value="LEUSERPINII"/>
</dbReference>
<evidence type="ECO:0000256" key="7">
    <source>
        <dbReference type="ARBA" id="ARBA00072032"/>
    </source>
</evidence>
<dbReference type="AlphaFoldDB" id="A0A2K5X0J7"/>
<evidence type="ECO:0000256" key="2">
    <source>
        <dbReference type="ARBA" id="ARBA00022486"/>
    </source>
</evidence>
<dbReference type="CDD" id="cd19556">
    <property type="entry name" value="serpinA9_centerin"/>
    <property type="match status" value="1"/>
</dbReference>
<proteinExistence type="inferred from homology"/>
<dbReference type="PANTHER" id="PTHR11461">
    <property type="entry name" value="SERINE PROTEASE INHIBITOR, SERPIN"/>
    <property type="match status" value="1"/>
</dbReference>
<feature type="domain" description="Serpin" evidence="12">
    <location>
        <begin position="86"/>
        <end position="447"/>
    </location>
</feature>